<sequence length="178" mass="18763">MAFLYPVVPQPVVSWDNLQVLLTVCNKYDMPALLSRVGIFLQANKQQLNGDPASQHFAWKWITLADKAGLAELAQACISSCFSSAAAAAVMGSCKKEVLAGLSPATCCHLLAALAQHRSAAMQPGMVYCSTCRGARLMRAVSPGMTPVAAFGTPAGAAVPGAMLRCQTCQQNTTFNLI</sequence>
<organism evidence="1 2">
    <name type="scientific">Tetradesmus obliquus</name>
    <name type="common">Green alga</name>
    <name type="synonym">Acutodesmus obliquus</name>
    <dbReference type="NCBI Taxonomy" id="3088"/>
    <lineage>
        <taxon>Eukaryota</taxon>
        <taxon>Viridiplantae</taxon>
        <taxon>Chlorophyta</taxon>
        <taxon>core chlorophytes</taxon>
        <taxon>Chlorophyceae</taxon>
        <taxon>CS clade</taxon>
        <taxon>Sphaeropleales</taxon>
        <taxon>Scenedesmaceae</taxon>
        <taxon>Tetradesmus</taxon>
    </lineage>
</organism>
<evidence type="ECO:0000313" key="1">
    <source>
        <dbReference type="EMBL" id="WIA22730.1"/>
    </source>
</evidence>
<gene>
    <name evidence="1" type="ORF">OEZ85_001134</name>
</gene>
<proteinExistence type="predicted"/>
<name>A0ABY8UNN5_TETOB</name>
<protein>
    <submittedName>
        <fullName evidence="1">Uncharacterized protein</fullName>
    </submittedName>
</protein>
<dbReference type="Proteomes" id="UP001244341">
    <property type="component" value="Chromosome 15b"/>
</dbReference>
<evidence type="ECO:0000313" key="2">
    <source>
        <dbReference type="Proteomes" id="UP001244341"/>
    </source>
</evidence>
<reference evidence="1 2" key="1">
    <citation type="submission" date="2023-05" db="EMBL/GenBank/DDBJ databases">
        <title>A 100% complete, gapless, phased diploid assembly of the Scenedesmus obliquus UTEX 3031 genome.</title>
        <authorList>
            <person name="Biondi T.C."/>
            <person name="Hanschen E.R."/>
            <person name="Kwon T."/>
            <person name="Eng W."/>
            <person name="Kruse C.P.S."/>
            <person name="Koehler S.I."/>
            <person name="Kunde Y."/>
            <person name="Gleasner C.D."/>
            <person name="You Mak K.T."/>
            <person name="Polle J."/>
            <person name="Hovde B.T."/>
            <person name="Starkenburg S.R."/>
        </authorList>
    </citation>
    <scope>NUCLEOTIDE SEQUENCE [LARGE SCALE GENOMIC DNA]</scope>
    <source>
        <strain evidence="1 2">DOE0152z</strain>
    </source>
</reference>
<dbReference type="EMBL" id="CP126222">
    <property type="protein sequence ID" value="WIA22730.1"/>
    <property type="molecule type" value="Genomic_DNA"/>
</dbReference>
<keyword evidence="2" id="KW-1185">Reference proteome</keyword>
<accession>A0ABY8UNN5</accession>